<evidence type="ECO:0000256" key="2">
    <source>
        <dbReference type="SAM" id="Phobius"/>
    </source>
</evidence>
<organism evidence="3 4">
    <name type="scientific">Panagrolaimus superbus</name>
    <dbReference type="NCBI Taxonomy" id="310955"/>
    <lineage>
        <taxon>Eukaryota</taxon>
        <taxon>Metazoa</taxon>
        <taxon>Ecdysozoa</taxon>
        <taxon>Nematoda</taxon>
        <taxon>Chromadorea</taxon>
        <taxon>Rhabditida</taxon>
        <taxon>Tylenchina</taxon>
        <taxon>Panagrolaimomorpha</taxon>
        <taxon>Panagrolaimoidea</taxon>
        <taxon>Panagrolaimidae</taxon>
        <taxon>Panagrolaimus</taxon>
    </lineage>
</organism>
<feature type="region of interest" description="Disordered" evidence="1">
    <location>
        <begin position="129"/>
        <end position="169"/>
    </location>
</feature>
<name>A0A914XVW4_9BILA</name>
<feature type="transmembrane region" description="Helical" evidence="2">
    <location>
        <begin position="89"/>
        <end position="110"/>
    </location>
</feature>
<feature type="transmembrane region" description="Helical" evidence="2">
    <location>
        <begin position="52"/>
        <end position="69"/>
    </location>
</feature>
<keyword evidence="2" id="KW-0472">Membrane</keyword>
<dbReference type="Proteomes" id="UP000887577">
    <property type="component" value="Unplaced"/>
</dbReference>
<feature type="compositionally biased region" description="Low complexity" evidence="1">
    <location>
        <begin position="129"/>
        <end position="138"/>
    </location>
</feature>
<keyword evidence="3" id="KW-1185">Reference proteome</keyword>
<evidence type="ECO:0000313" key="4">
    <source>
        <dbReference type="WBParaSite" id="PSU_v2.g11113.t1"/>
    </source>
</evidence>
<reference evidence="4" key="1">
    <citation type="submission" date="2022-11" db="UniProtKB">
        <authorList>
            <consortium name="WormBaseParasite"/>
        </authorList>
    </citation>
    <scope>IDENTIFICATION</scope>
</reference>
<evidence type="ECO:0000256" key="1">
    <source>
        <dbReference type="SAM" id="MobiDB-lite"/>
    </source>
</evidence>
<protein>
    <submittedName>
        <fullName evidence="4">G protein-coupled receptor</fullName>
    </submittedName>
</protein>
<accession>A0A914XVW4</accession>
<feature type="transmembrane region" description="Helical" evidence="2">
    <location>
        <begin position="6"/>
        <end position="32"/>
    </location>
</feature>
<dbReference type="WBParaSite" id="PSU_v2.g11113.t1">
    <property type="protein sequence ID" value="PSU_v2.g11113.t1"/>
    <property type="gene ID" value="PSU_v2.g11113"/>
</dbReference>
<keyword evidence="2" id="KW-0812">Transmembrane</keyword>
<evidence type="ECO:0000313" key="3">
    <source>
        <dbReference type="Proteomes" id="UP000887577"/>
    </source>
</evidence>
<feature type="compositionally biased region" description="Polar residues" evidence="1">
    <location>
        <begin position="139"/>
        <end position="148"/>
    </location>
</feature>
<dbReference type="AlphaFoldDB" id="A0A914XVW4"/>
<proteinExistence type="predicted"/>
<sequence length="169" mass="18767">MKPTVIGFGIFAIVPDLFVAFLSIFLTIKLWFIIEADKSRVSTLTQTLERNLYHTFIFRTTALISLYTLPYMGIALSILLNIQNPKVGIIFHTLIILQSVVCLIGTILMIKHFRVYIFGCCISKKILDSSSPSASNSNGIPTTLTARSETLPPTSPPKLPPLRLNSVLQ</sequence>
<keyword evidence="2" id="KW-1133">Transmembrane helix</keyword>